<dbReference type="InterPro" id="IPR052016">
    <property type="entry name" value="Bact_Sigma-Reg"/>
</dbReference>
<dbReference type="InterPro" id="IPR035965">
    <property type="entry name" value="PAS-like_dom_sf"/>
</dbReference>
<feature type="domain" description="PAS" evidence="2">
    <location>
        <begin position="10"/>
        <end position="54"/>
    </location>
</feature>
<dbReference type="Pfam" id="PF01590">
    <property type="entry name" value="GAF"/>
    <property type="match status" value="1"/>
</dbReference>
<sequence length="559" mass="59869">MSQPTADRLPQAWLAAAVGRLPEGVAVFDGDWTIRYTNPAAARLLGARTAELAGGSLWIALPEVAGSVFHSFLLHARTVGTPVTWRGFYAPAGRWLSATAEIVDDLLQVCFREAANLPTEGPGEAADGPVSEDADHDRLRFLAEVSEALITTLDRGESAGQLAELAVRRLADWAIVALLGEDGGPGEEAWAHRDPARRADVDTYITGRLRGTGDDAAMVDALLTGEPVQITTIDQERVAPSLPTEELRAAWRRLDATSCLIVPLRARGETFGVLALMNAGARPPHTEMEIATAVEVARRGALALDNARLYGRQQKVAETLQRSLLTPPPQPDHLQIAVRYRPASAHALVGGDFYDAFAQPDGATLLVVGDVAGHSVEAAAAMSQLRSTVRTLAYDRPDSPAQTLTRVDRVLTGLCFGTLATALVARIEQPVQQARAGLRTLRWSSAGHLPPLLLHPNGAVELLDSRPERLLGAGEPVVRSDHEVILQPGDTVLLITDGLVEHGRLDIDTGLARLTDVLGELAGVGVNELCDRLLERIVLGRADDDIALLAVRCHRESEA</sequence>
<dbReference type="PANTHER" id="PTHR43156">
    <property type="entry name" value="STAGE II SPORULATION PROTEIN E-RELATED"/>
    <property type="match status" value="1"/>
</dbReference>
<dbReference type="SMART" id="SM00065">
    <property type="entry name" value="GAF"/>
    <property type="match status" value="1"/>
</dbReference>
<dbReference type="Proteomes" id="UP000198507">
    <property type="component" value="Unassembled WGS sequence"/>
</dbReference>
<dbReference type="AlphaFoldDB" id="A0A1I0DXE4"/>
<keyword evidence="1" id="KW-0378">Hydrolase</keyword>
<protein>
    <submittedName>
        <fullName evidence="3">Serine phosphatase RsbU, regulator of sigma subunit</fullName>
    </submittedName>
</protein>
<keyword evidence="4" id="KW-1185">Reference proteome</keyword>
<evidence type="ECO:0000256" key="1">
    <source>
        <dbReference type="ARBA" id="ARBA00022801"/>
    </source>
</evidence>
<dbReference type="Gene3D" id="3.60.40.10">
    <property type="entry name" value="PPM-type phosphatase domain"/>
    <property type="match status" value="1"/>
</dbReference>
<dbReference type="InterPro" id="IPR003018">
    <property type="entry name" value="GAF"/>
</dbReference>
<dbReference type="RefSeq" id="WP_091443675.1">
    <property type="nucleotide sequence ID" value="NZ_FOIE01000004.1"/>
</dbReference>
<dbReference type="InterPro" id="IPR000014">
    <property type="entry name" value="PAS"/>
</dbReference>
<dbReference type="InterPro" id="IPR013656">
    <property type="entry name" value="PAS_4"/>
</dbReference>
<proteinExistence type="predicted"/>
<dbReference type="PROSITE" id="PS50112">
    <property type="entry name" value="PAS"/>
    <property type="match status" value="1"/>
</dbReference>
<dbReference type="CDD" id="cd00130">
    <property type="entry name" value="PAS"/>
    <property type="match status" value="1"/>
</dbReference>
<dbReference type="OrthoDB" id="118142at2"/>
<dbReference type="Pfam" id="PF07228">
    <property type="entry name" value="SpoIIE"/>
    <property type="match status" value="1"/>
</dbReference>
<reference evidence="4" key="1">
    <citation type="submission" date="2016-10" db="EMBL/GenBank/DDBJ databases">
        <authorList>
            <person name="Varghese N."/>
            <person name="Submissions S."/>
        </authorList>
    </citation>
    <scope>NUCLEOTIDE SEQUENCE [LARGE SCALE GENOMIC DNA]</scope>
    <source>
        <strain evidence="4">DSM 44209</strain>
    </source>
</reference>
<dbReference type="GO" id="GO:0016791">
    <property type="term" value="F:phosphatase activity"/>
    <property type="evidence" value="ECO:0007669"/>
    <property type="project" value="TreeGrafter"/>
</dbReference>
<dbReference type="SUPFAM" id="SSF55781">
    <property type="entry name" value="GAF domain-like"/>
    <property type="match status" value="1"/>
</dbReference>
<evidence type="ECO:0000259" key="2">
    <source>
        <dbReference type="PROSITE" id="PS50112"/>
    </source>
</evidence>
<dbReference type="SUPFAM" id="SSF81606">
    <property type="entry name" value="PP2C-like"/>
    <property type="match status" value="1"/>
</dbReference>
<accession>A0A1I0DXE4</accession>
<dbReference type="Gene3D" id="3.30.450.20">
    <property type="entry name" value="PAS domain"/>
    <property type="match status" value="1"/>
</dbReference>
<organism evidence="3 4">
    <name type="scientific">Geodermatophilus poikilotrophus</name>
    <dbReference type="NCBI Taxonomy" id="1333667"/>
    <lineage>
        <taxon>Bacteria</taxon>
        <taxon>Bacillati</taxon>
        <taxon>Actinomycetota</taxon>
        <taxon>Actinomycetes</taxon>
        <taxon>Geodermatophilales</taxon>
        <taxon>Geodermatophilaceae</taxon>
        <taxon>Geodermatophilus</taxon>
    </lineage>
</organism>
<evidence type="ECO:0000313" key="4">
    <source>
        <dbReference type="Proteomes" id="UP000198507"/>
    </source>
</evidence>
<dbReference type="SMART" id="SM00091">
    <property type="entry name" value="PAS"/>
    <property type="match status" value="1"/>
</dbReference>
<dbReference type="InterPro" id="IPR036457">
    <property type="entry name" value="PPM-type-like_dom_sf"/>
</dbReference>
<dbReference type="Pfam" id="PF08448">
    <property type="entry name" value="PAS_4"/>
    <property type="match status" value="1"/>
</dbReference>
<gene>
    <name evidence="3" type="ORF">SAMN04488546_2209</name>
</gene>
<dbReference type="SMART" id="SM00331">
    <property type="entry name" value="PP2C_SIG"/>
    <property type="match status" value="1"/>
</dbReference>
<dbReference type="PANTHER" id="PTHR43156:SF2">
    <property type="entry name" value="STAGE II SPORULATION PROTEIN E"/>
    <property type="match status" value="1"/>
</dbReference>
<dbReference type="InterPro" id="IPR001932">
    <property type="entry name" value="PPM-type_phosphatase-like_dom"/>
</dbReference>
<name>A0A1I0DXE4_9ACTN</name>
<dbReference type="Gene3D" id="3.30.450.40">
    <property type="match status" value="1"/>
</dbReference>
<dbReference type="InterPro" id="IPR029016">
    <property type="entry name" value="GAF-like_dom_sf"/>
</dbReference>
<evidence type="ECO:0000313" key="3">
    <source>
        <dbReference type="EMBL" id="SET37193.1"/>
    </source>
</evidence>
<dbReference type="EMBL" id="FOIE01000004">
    <property type="protein sequence ID" value="SET37193.1"/>
    <property type="molecule type" value="Genomic_DNA"/>
</dbReference>
<dbReference type="SUPFAM" id="SSF55785">
    <property type="entry name" value="PYP-like sensor domain (PAS domain)"/>
    <property type="match status" value="1"/>
</dbReference>